<dbReference type="EMBL" id="LBFI01000012">
    <property type="protein sequence ID" value="KKM46771.1"/>
    <property type="molecule type" value="Genomic_DNA"/>
</dbReference>
<evidence type="ECO:0000313" key="1">
    <source>
        <dbReference type="EMBL" id="KKM46771.1"/>
    </source>
</evidence>
<organism evidence="1 3">
    <name type="scientific">Rathayibacter toxicus</name>
    <dbReference type="NCBI Taxonomy" id="145458"/>
    <lineage>
        <taxon>Bacteria</taxon>
        <taxon>Bacillati</taxon>
        <taxon>Actinomycetota</taxon>
        <taxon>Actinomycetes</taxon>
        <taxon>Micrococcales</taxon>
        <taxon>Microbacteriaceae</taxon>
        <taxon>Rathayibacter</taxon>
    </lineage>
</organism>
<gene>
    <name evidence="2" type="ORF">C5C51_09990</name>
    <name evidence="1" type="ORF">VT73_01815</name>
</gene>
<evidence type="ECO:0000313" key="3">
    <source>
        <dbReference type="Proteomes" id="UP000052979"/>
    </source>
</evidence>
<comment type="caution">
    <text evidence="1">The sequence shown here is derived from an EMBL/GenBank/DDBJ whole genome shotgun (WGS) entry which is preliminary data.</text>
</comment>
<reference evidence="2 4" key="2">
    <citation type="submission" date="2018-02" db="EMBL/GenBank/DDBJ databases">
        <title>Bacteriophage NCPPB3778 and a type I-E CRISPR drive the evolution of the US Biological Select Agent, Rathayibacter toxicus.</title>
        <authorList>
            <person name="Davis E.W.II."/>
            <person name="Tabima J.F."/>
            <person name="Weisberg A.J."/>
            <person name="Lopes L.D."/>
            <person name="Wiseman M.S."/>
            <person name="Wiseman M.S."/>
            <person name="Pupko T."/>
            <person name="Belcher M.S."/>
            <person name="Sechler A.J."/>
            <person name="Tancos M.A."/>
            <person name="Schroeder B.K."/>
            <person name="Murray T.D."/>
            <person name="Luster D.G."/>
            <person name="Schneider W.L."/>
            <person name="Rogers E."/>
            <person name="Andreote F.D."/>
            <person name="Grunwald N.J."/>
            <person name="Putnam M.L."/>
            <person name="Chang J.H."/>
        </authorList>
    </citation>
    <scope>NUCLEOTIDE SEQUENCE [LARGE SCALE GENOMIC DNA]</scope>
    <source>
        <strain evidence="2 4">FH99</strain>
    </source>
</reference>
<dbReference type="AlphaFoldDB" id="A0A0C5BBB2"/>
<proteinExistence type="predicted"/>
<accession>A0A0C5BBB2</accession>
<dbReference type="EMBL" id="PSWU01000013">
    <property type="protein sequence ID" value="PPI14008.1"/>
    <property type="molecule type" value="Genomic_DNA"/>
</dbReference>
<dbReference type="GeneID" id="93666317"/>
<dbReference type="PATRIC" id="fig|145458.7.peg.2309"/>
<dbReference type="Proteomes" id="UP000052979">
    <property type="component" value="Unassembled WGS sequence"/>
</dbReference>
<dbReference type="KEGG" id="rtx:TI83_10180"/>
<dbReference type="OrthoDB" id="5125635at2"/>
<name>A0A0C5BBB2_9MICO</name>
<dbReference type="KEGG" id="rtc:APU90_06880"/>
<protein>
    <submittedName>
        <fullName evidence="1">Uncharacterized protein</fullName>
    </submittedName>
</protein>
<sequence>MTIETPPTFGAVLPCRELPSCSPDDTFTAVVGSWLESWRVIAVLGTRVLAECDTSGERRSFTLRFVRYRLLLAAQELVLSGMPRNARRTE</sequence>
<dbReference type="RefSeq" id="WP_027692029.1">
    <property type="nucleotide sequence ID" value="NZ_CP010848.1"/>
</dbReference>
<reference evidence="1 3" key="1">
    <citation type="submission" date="2015-04" db="EMBL/GenBank/DDBJ databases">
        <title>Draft genome sequence of Rathayibacter toxicus strain FH-142 (AKA 70134 or CS 32), a Western Australian isolate.</title>
        <authorList>
            <consortium name="Consortium for Microbial Forensics and Genomics (microFORGE)"/>
            <person name="Knight B.M."/>
            <person name="Roberts D.P."/>
            <person name="Lin D."/>
            <person name="Hari K."/>
            <person name="Fletcher J."/>
            <person name="Melcher U."/>
            <person name="Blagden T."/>
            <person name="Luster D.G."/>
            <person name="Sechler A.J."/>
            <person name="Schneider W.L."/>
            <person name="Winegar R.A."/>
        </authorList>
    </citation>
    <scope>NUCLEOTIDE SEQUENCE [LARGE SCALE GENOMIC DNA]</scope>
    <source>
        <strain evidence="1 3">FH142</strain>
    </source>
</reference>
<dbReference type="Proteomes" id="UP000237966">
    <property type="component" value="Unassembled WGS sequence"/>
</dbReference>
<evidence type="ECO:0000313" key="4">
    <source>
        <dbReference type="Proteomes" id="UP000237966"/>
    </source>
</evidence>
<evidence type="ECO:0000313" key="2">
    <source>
        <dbReference type="EMBL" id="PPI14008.1"/>
    </source>
</evidence>
<keyword evidence="3" id="KW-1185">Reference proteome</keyword>